<evidence type="ECO:0000313" key="3">
    <source>
        <dbReference type="Proteomes" id="UP000255460"/>
    </source>
</evidence>
<gene>
    <name evidence="2" type="ORF">NCTC10418_00935</name>
</gene>
<protein>
    <submittedName>
        <fullName evidence="2">Uncharacterized protein</fullName>
    </submittedName>
</protein>
<dbReference type="Proteomes" id="UP000255460">
    <property type="component" value="Unassembled WGS sequence"/>
</dbReference>
<sequence length="164" mass="18492">MVDNEFPWRRLQLAGANFHVLQRQILADERVAELVNPPDYEPDERKRHQSGCPASNSARDPSSYNHAPDDARCRHRGSGFASIPGGRASRLPAPDADQNRLSLAPVLLQSPPERTELHAGRRSALGQLQNGKVVNHQLAQRLRRLIIGRVRFENQRFVVFDHLA</sequence>
<dbReference type="AlphaFoldDB" id="A0A376KMX8"/>
<accession>A0A376KMX8</accession>
<proteinExistence type="predicted"/>
<evidence type="ECO:0000256" key="1">
    <source>
        <dbReference type="SAM" id="MobiDB-lite"/>
    </source>
</evidence>
<feature type="region of interest" description="Disordered" evidence="1">
    <location>
        <begin position="36"/>
        <end position="96"/>
    </location>
</feature>
<feature type="compositionally biased region" description="Polar residues" evidence="1">
    <location>
        <begin position="52"/>
        <end position="65"/>
    </location>
</feature>
<dbReference type="EMBL" id="UFZQ01000001">
    <property type="protein sequence ID" value="STE83287.1"/>
    <property type="molecule type" value="Genomic_DNA"/>
</dbReference>
<name>A0A376KMX8_ECOLX</name>
<evidence type="ECO:0000313" key="2">
    <source>
        <dbReference type="EMBL" id="STE83287.1"/>
    </source>
</evidence>
<organism evidence="2 3">
    <name type="scientific">Escherichia coli</name>
    <dbReference type="NCBI Taxonomy" id="562"/>
    <lineage>
        <taxon>Bacteria</taxon>
        <taxon>Pseudomonadati</taxon>
        <taxon>Pseudomonadota</taxon>
        <taxon>Gammaproteobacteria</taxon>
        <taxon>Enterobacterales</taxon>
        <taxon>Enterobacteriaceae</taxon>
        <taxon>Escherichia</taxon>
    </lineage>
</organism>
<reference evidence="2 3" key="1">
    <citation type="submission" date="2018-06" db="EMBL/GenBank/DDBJ databases">
        <authorList>
            <consortium name="Pathogen Informatics"/>
            <person name="Doyle S."/>
        </authorList>
    </citation>
    <scope>NUCLEOTIDE SEQUENCE [LARGE SCALE GENOMIC DNA]</scope>
    <source>
        <strain evidence="2 3">NCTC10418</strain>
    </source>
</reference>